<name>A0A4R1PUY4_9FIRM</name>
<dbReference type="AlphaFoldDB" id="A0A4R1PUY4"/>
<reference evidence="1 2" key="1">
    <citation type="submission" date="2019-03" db="EMBL/GenBank/DDBJ databases">
        <title>Genomic Encyclopedia of Type Strains, Phase IV (KMG-IV): sequencing the most valuable type-strain genomes for metagenomic binning, comparative biology and taxonomic classification.</title>
        <authorList>
            <person name="Goeker M."/>
        </authorList>
    </citation>
    <scope>NUCLEOTIDE SEQUENCE [LARGE SCALE GENOMIC DNA]</scope>
    <source>
        <strain evidence="1 2">DSM 15969</strain>
    </source>
</reference>
<proteinExistence type="predicted"/>
<dbReference type="Proteomes" id="UP000295063">
    <property type="component" value="Unassembled WGS sequence"/>
</dbReference>
<dbReference type="RefSeq" id="WP_132082188.1">
    <property type="nucleotide sequence ID" value="NZ_DAIMLW010000458.1"/>
</dbReference>
<dbReference type="OrthoDB" id="1798711at2"/>
<accession>A0A4R1PUY4</accession>
<comment type="caution">
    <text evidence="1">The sequence shown here is derived from an EMBL/GenBank/DDBJ whole genome shotgun (WGS) entry which is preliminary data.</text>
</comment>
<evidence type="ECO:0000313" key="1">
    <source>
        <dbReference type="EMBL" id="TCL35844.1"/>
    </source>
</evidence>
<dbReference type="EMBL" id="SLUI01000010">
    <property type="protein sequence ID" value="TCL35844.1"/>
    <property type="molecule type" value="Genomic_DNA"/>
</dbReference>
<organism evidence="1 2">
    <name type="scientific">Anaerospora hongkongensis</name>
    <dbReference type="NCBI Taxonomy" id="244830"/>
    <lineage>
        <taxon>Bacteria</taxon>
        <taxon>Bacillati</taxon>
        <taxon>Bacillota</taxon>
        <taxon>Negativicutes</taxon>
        <taxon>Selenomonadales</taxon>
        <taxon>Sporomusaceae</taxon>
        <taxon>Anaerospora</taxon>
    </lineage>
</organism>
<keyword evidence="2" id="KW-1185">Reference proteome</keyword>
<protein>
    <submittedName>
        <fullName evidence="1">Uncharacterized protein</fullName>
    </submittedName>
</protein>
<gene>
    <name evidence="1" type="ORF">EV210_11088</name>
</gene>
<sequence>MTTCPVCGQRGIGKVGPDQFYCWDCCVEFIVQGSSTKIFNVEPDGTLTLYADPMESIMNLQEG</sequence>
<evidence type="ECO:0000313" key="2">
    <source>
        <dbReference type="Proteomes" id="UP000295063"/>
    </source>
</evidence>